<dbReference type="Gene3D" id="1.10.3130.20">
    <property type="entry name" value="Phycobilisome linker domain"/>
    <property type="match status" value="1"/>
</dbReference>
<dbReference type="RefSeq" id="WP_241792690.1">
    <property type="nucleotide sequence ID" value="NZ_JALBUU010000004.1"/>
</dbReference>
<dbReference type="SUPFAM" id="SSF51120">
    <property type="entry name" value="beta-Roll"/>
    <property type="match status" value="1"/>
</dbReference>
<gene>
    <name evidence="2" type="ORF">MON41_06780</name>
</gene>
<comment type="caution">
    <text evidence="2">The sequence shown here is derived from an EMBL/GenBank/DDBJ whole genome shotgun (WGS) entry which is preliminary data.</text>
</comment>
<keyword evidence="3" id="KW-1185">Reference proteome</keyword>
<evidence type="ECO:0000313" key="3">
    <source>
        <dbReference type="Proteomes" id="UP001201985"/>
    </source>
</evidence>
<dbReference type="Pfam" id="PF00353">
    <property type="entry name" value="HemolysinCabind"/>
    <property type="match status" value="1"/>
</dbReference>
<dbReference type="InterPro" id="IPR001343">
    <property type="entry name" value="Hemolysn_Ca-bd"/>
</dbReference>
<dbReference type="InterPro" id="IPR025282">
    <property type="entry name" value="DUF4214"/>
</dbReference>
<evidence type="ECO:0000313" key="2">
    <source>
        <dbReference type="EMBL" id="MCI0753463.1"/>
    </source>
</evidence>
<feature type="domain" description="DUF4214" evidence="1">
    <location>
        <begin position="140"/>
        <end position="207"/>
    </location>
</feature>
<dbReference type="InterPro" id="IPR011049">
    <property type="entry name" value="Serralysin-like_metalloprot_C"/>
</dbReference>
<name>A0ABS9W2P7_9PROT</name>
<accession>A0ABS9W2P7</accession>
<dbReference type="EMBL" id="JALBUU010000004">
    <property type="protein sequence ID" value="MCI0753463.1"/>
    <property type="molecule type" value="Genomic_DNA"/>
</dbReference>
<proteinExistence type="predicted"/>
<protein>
    <submittedName>
        <fullName evidence="2">DUF4214 domain-containing protein</fullName>
    </submittedName>
</protein>
<reference evidence="2 3" key="1">
    <citation type="submission" date="2022-03" db="EMBL/GenBank/DDBJ databases">
        <title>Complete genome analysis of Roseomonas KG 17.1 : a prolific producer of plant growth promoters.</title>
        <authorList>
            <person name="Saadouli I."/>
            <person name="Najjari A."/>
            <person name="Mosbah A."/>
            <person name="Ouzari H.I."/>
        </authorList>
    </citation>
    <scope>NUCLEOTIDE SEQUENCE [LARGE SCALE GENOMIC DNA]</scope>
    <source>
        <strain evidence="2 3">KG17-1</strain>
    </source>
</reference>
<dbReference type="Proteomes" id="UP001201985">
    <property type="component" value="Unassembled WGS sequence"/>
</dbReference>
<dbReference type="InterPro" id="IPR038255">
    <property type="entry name" value="PBS_linker_sf"/>
</dbReference>
<organism evidence="2 3">
    <name type="scientific">Teichococcus vastitatis</name>
    <dbReference type="NCBI Taxonomy" id="2307076"/>
    <lineage>
        <taxon>Bacteria</taxon>
        <taxon>Pseudomonadati</taxon>
        <taxon>Pseudomonadota</taxon>
        <taxon>Alphaproteobacteria</taxon>
        <taxon>Acetobacterales</taxon>
        <taxon>Roseomonadaceae</taxon>
        <taxon>Roseomonas</taxon>
    </lineage>
</organism>
<evidence type="ECO:0000259" key="1">
    <source>
        <dbReference type="Pfam" id="PF13946"/>
    </source>
</evidence>
<sequence>MTSPFRIGTSADESLWGDGENNFFLGLAGDDYMEGLAGSDTAVYQGNRNEYDVSASYGKFQTLWAFVTDQVEGRDGSYDSLYEVERLQFADGVLAVDVEGNAGIAYQLYQAAFDRKPDMPGLKHQIEAMDDGMNYLTISKNFVESAEFKSLYGENPTDLEFVTALYRNVLQREPEAKGLADHLAGIEQGMSREQLLFNFATSSENKLNLWPDIQDGIWLG</sequence>
<dbReference type="Pfam" id="PF13946">
    <property type="entry name" value="DUF4214"/>
    <property type="match status" value="1"/>
</dbReference>